<keyword evidence="2" id="KW-1185">Reference proteome</keyword>
<protein>
    <submittedName>
        <fullName evidence="1">Uncharacterized protein</fullName>
    </submittedName>
</protein>
<proteinExistence type="predicted"/>
<comment type="caution">
    <text evidence="1">The sequence shown here is derived from an EMBL/GenBank/DDBJ whole genome shotgun (WGS) entry which is preliminary data.</text>
</comment>
<dbReference type="Proteomes" id="UP000542742">
    <property type="component" value="Unassembled WGS sequence"/>
</dbReference>
<evidence type="ECO:0000313" key="2">
    <source>
        <dbReference type="Proteomes" id="UP000542742"/>
    </source>
</evidence>
<evidence type="ECO:0000313" key="1">
    <source>
        <dbReference type="EMBL" id="MBB4689968.1"/>
    </source>
</evidence>
<accession>A0A7W7CK29</accession>
<name>A0A7W7CK29_9ACTN</name>
<reference evidence="1 2" key="1">
    <citation type="submission" date="2020-08" db="EMBL/GenBank/DDBJ databases">
        <title>Sequencing the genomes of 1000 actinobacteria strains.</title>
        <authorList>
            <person name="Klenk H.-P."/>
        </authorList>
    </citation>
    <scope>NUCLEOTIDE SEQUENCE [LARGE SCALE GENOMIC DNA]</scope>
    <source>
        <strain evidence="1 2">DSM 45518</strain>
    </source>
</reference>
<sequence>MTLLGGLTGLSEDGKLGDMADLGGRLEFSCGTGDDVFTLIGEFRRHSTEVSAGFAWGTRSQEVE</sequence>
<dbReference type="RefSeq" id="WP_184948999.1">
    <property type="nucleotide sequence ID" value="NZ_BOMC01000040.1"/>
</dbReference>
<dbReference type="AlphaFoldDB" id="A0A7W7CK29"/>
<dbReference type="EMBL" id="JACHMF010000001">
    <property type="protein sequence ID" value="MBB4689968.1"/>
    <property type="molecule type" value="Genomic_DNA"/>
</dbReference>
<organism evidence="1 2">
    <name type="scientific">Paractinoplanes abujensis</name>
    <dbReference type="NCBI Taxonomy" id="882441"/>
    <lineage>
        <taxon>Bacteria</taxon>
        <taxon>Bacillati</taxon>
        <taxon>Actinomycetota</taxon>
        <taxon>Actinomycetes</taxon>
        <taxon>Micromonosporales</taxon>
        <taxon>Micromonosporaceae</taxon>
        <taxon>Paractinoplanes</taxon>
    </lineage>
</organism>
<gene>
    <name evidence="1" type="ORF">BKA14_000116</name>
</gene>